<dbReference type="InterPro" id="IPR008969">
    <property type="entry name" value="CarboxyPept-like_regulatory"/>
</dbReference>
<name>A0A832ZZM8_CALS0</name>
<evidence type="ECO:0000313" key="6">
    <source>
        <dbReference type="EMBL" id="HIQ30301.1"/>
    </source>
</evidence>
<dbReference type="Proteomes" id="UP000608579">
    <property type="component" value="Unassembled WGS sequence"/>
</dbReference>
<gene>
    <name evidence="6" type="ORF">EYH45_07030</name>
</gene>
<dbReference type="PANTHER" id="PTHR36108:SF13">
    <property type="entry name" value="COLOSSIN-B-RELATED"/>
    <property type="match status" value="1"/>
</dbReference>
<dbReference type="EMBL" id="DQVM01000136">
    <property type="protein sequence ID" value="HIQ30301.1"/>
    <property type="molecule type" value="Genomic_DNA"/>
</dbReference>
<comment type="similarity">
    <text evidence="1">Belongs to the serine-aspartate repeat-containing protein (SDr) family.</text>
</comment>
<feature type="compositionally biased region" description="Basic residues" evidence="4">
    <location>
        <begin position="886"/>
        <end position="895"/>
    </location>
</feature>
<evidence type="ECO:0000313" key="7">
    <source>
        <dbReference type="Proteomes" id="UP000608579"/>
    </source>
</evidence>
<sequence>MNFTTNQANASSEVLFKIRTKVSEQPIPGAELYINTTLQGTSNSAGEVSAEINPNAIQDLVEVRYRGIVVFSESNFDPGGKSTITLNVTVDDMVIVVRDGAGRAIPNVDVTVTHSEESSVTETGETYSNGEVKFTLMPFGSYDINVINRGIVYEYTRGFDEASLRIELTLNVYRLRIKVNNAEGDPVEGALVKVWYNKDAGDGAAFEQDTTDITGYVTFNYMPEGEYSIQVFYNNLQIYSADRVVEILGSDKTHIINTNLRTYSVRVYDYDGENLMDDITISGRLLDLSNNPITSYVETTNGMINFGLIPEGDYILEIKFGNSIVYNNIVTVPTVDSVNADFYDVIIKINTDNMANSLYVQGLSISFETQDILSYEKDIETGTLPMSDLPKGTYEYTLKHGPYTVGRGSFRITEENQVITIEPVLLDILIYTKNDEGEAIKTKVELQTYEDKEIDTFITDENGTLSVNGLLPIEHKIKIYYNNILVFEGTLPLYENRTTFEMITEVYNLRVLVYDYDGEAKILSALVKVKMTDYEFERGAETDDEGVAELKNLPKGKYEIQVMYYGVVVYQDDSYTVLQSGMLQIKAGGIIDIRIVPVDSLGEPLDEGIVKISSGSVYFESGVKDGRARFENIPATTYRVEVEYLNVTVFDGFIDFETDELEEELETEVYYLTIKARRDDDTELTNTPVLVKLKNKVVRELVTDSAGRAVTRLPKSGYAVNVIFQGKVVGNNNVNLNSDKEVEIKTEVYKYRLSFVGIDGNALKDVNVLMYRGNELIVSEITDDEGVVEFYLAGGEYKWVANIGNVSMSSVINADKETSTVIAFTPDNVGNKVMILGGVGAVVGMSILGLFRTVTQHRKREDRRERRRARESTEPDRRPRTERSRAQRRHKVPKI</sequence>
<evidence type="ECO:0008006" key="8">
    <source>
        <dbReference type="Google" id="ProtNLM"/>
    </source>
</evidence>
<keyword evidence="5" id="KW-0812">Transmembrane</keyword>
<evidence type="ECO:0000256" key="2">
    <source>
        <dbReference type="ARBA" id="ARBA00022525"/>
    </source>
</evidence>
<keyword evidence="2" id="KW-0964">Secreted</keyword>
<evidence type="ECO:0000256" key="5">
    <source>
        <dbReference type="SAM" id="Phobius"/>
    </source>
</evidence>
<dbReference type="PANTHER" id="PTHR36108">
    <property type="entry name" value="COLOSSIN-B-RELATED"/>
    <property type="match status" value="1"/>
</dbReference>
<feature type="region of interest" description="Disordered" evidence="4">
    <location>
        <begin position="858"/>
        <end position="895"/>
    </location>
</feature>
<dbReference type="SUPFAM" id="SSF49464">
    <property type="entry name" value="Carboxypeptidase regulatory domain-like"/>
    <property type="match status" value="1"/>
</dbReference>
<accession>A0A832ZZM8</accession>
<evidence type="ECO:0000256" key="4">
    <source>
        <dbReference type="SAM" id="MobiDB-lite"/>
    </source>
</evidence>
<protein>
    <recommendedName>
        <fullName evidence="8">Carboxypeptidase regulatory-like domain-containing protein</fullName>
    </recommendedName>
</protein>
<feature type="compositionally biased region" description="Basic and acidic residues" evidence="4">
    <location>
        <begin position="862"/>
        <end position="885"/>
    </location>
</feature>
<comment type="caution">
    <text evidence="6">The sequence shown here is derived from an EMBL/GenBank/DDBJ whole genome shotgun (WGS) entry which is preliminary data.</text>
</comment>
<reference evidence="6" key="1">
    <citation type="journal article" date="2020" name="ISME J.">
        <title>Gammaproteobacteria mediating utilization of methyl-, sulfur- and petroleum organic compounds in deep ocean hydrothermal plumes.</title>
        <authorList>
            <person name="Zhou Z."/>
            <person name="Liu Y."/>
            <person name="Pan J."/>
            <person name="Cron B.R."/>
            <person name="Toner B.M."/>
            <person name="Anantharaman K."/>
            <person name="Breier J.A."/>
            <person name="Dick G.J."/>
            <person name="Li M."/>
        </authorList>
    </citation>
    <scope>NUCLEOTIDE SEQUENCE</scope>
    <source>
        <strain evidence="6">SZUA-1515</strain>
    </source>
</reference>
<dbReference type="SUPFAM" id="SSF49478">
    <property type="entry name" value="Cna protein B-type domain"/>
    <property type="match status" value="1"/>
</dbReference>
<keyword evidence="3" id="KW-0732">Signal</keyword>
<organism evidence="6 7">
    <name type="scientific">Caldiarchaeum subterraneum</name>
    <dbReference type="NCBI Taxonomy" id="311458"/>
    <lineage>
        <taxon>Archaea</taxon>
        <taxon>Nitrososphaerota</taxon>
        <taxon>Candidatus Caldarchaeales</taxon>
        <taxon>Candidatus Caldarchaeaceae</taxon>
        <taxon>Candidatus Caldarchaeum</taxon>
    </lineage>
</organism>
<proteinExistence type="inferred from homology"/>
<dbReference type="Gene3D" id="2.60.40.10">
    <property type="entry name" value="Immunoglobulins"/>
    <property type="match status" value="2"/>
</dbReference>
<evidence type="ECO:0000256" key="3">
    <source>
        <dbReference type="ARBA" id="ARBA00022729"/>
    </source>
</evidence>
<keyword evidence="5" id="KW-1133">Transmembrane helix</keyword>
<keyword evidence="5" id="KW-0472">Membrane</keyword>
<evidence type="ECO:0000256" key="1">
    <source>
        <dbReference type="ARBA" id="ARBA00007257"/>
    </source>
</evidence>
<feature type="transmembrane region" description="Helical" evidence="5">
    <location>
        <begin position="833"/>
        <end position="854"/>
    </location>
</feature>
<dbReference type="AlphaFoldDB" id="A0A832ZZM8"/>
<dbReference type="InterPro" id="IPR013783">
    <property type="entry name" value="Ig-like_fold"/>
</dbReference>